<keyword evidence="13" id="KW-0963">Cytoplasm</keyword>
<dbReference type="Pfam" id="PF08544">
    <property type="entry name" value="GHMP_kinases_C"/>
    <property type="match status" value="1"/>
</dbReference>
<dbReference type="PIRSF" id="PIRSF000676">
    <property type="entry name" value="Homoser_kin"/>
    <property type="match status" value="1"/>
</dbReference>
<dbReference type="PRINTS" id="PR00958">
    <property type="entry name" value="HOMSERKINASE"/>
</dbReference>
<sequence length="290" mass="31224">MLRIKVPGTTANLGPGFDSCGLALQLYLTLEVGAEQDSWEVEHQLGSGIPTDSKNVIVTTALSLAPDLAPRKLKMTSDVPSTRGLGSSSAAIVAGIELANQLADLQLTAAKKVEIATLIEGHPDNVAPAILGDFVVATKINQDVFAVKHTFPETGIIAFIPQKELLTSESRTVLPSELSYSEAVKASSIANVMIASVLEGNLFLAGQMMEQDLWHEIYRKKLIPHLEKIREISQENGAYGTFLSGAGPSVLVLVPKDKLKLLMSLLKEVDNEAKIEAFDIDRFGVQISHQ</sequence>
<gene>
    <name evidence="13 16" type="primary">thrB</name>
    <name evidence="16" type="ORF">RAK27_07400</name>
</gene>
<dbReference type="GO" id="GO:0004413">
    <property type="term" value="F:homoserine kinase activity"/>
    <property type="evidence" value="ECO:0007669"/>
    <property type="project" value="UniProtKB-UniRule"/>
</dbReference>
<dbReference type="EMBL" id="JAVBVO010000003">
    <property type="protein sequence ID" value="MDZ5758488.1"/>
    <property type="molecule type" value="Genomic_DNA"/>
</dbReference>
<evidence type="ECO:0000313" key="16">
    <source>
        <dbReference type="EMBL" id="MDZ5758488.1"/>
    </source>
</evidence>
<dbReference type="PROSITE" id="PS00627">
    <property type="entry name" value="GHMP_KINASES_ATP"/>
    <property type="match status" value="1"/>
</dbReference>
<proteinExistence type="inferred from homology"/>
<comment type="similarity">
    <text evidence="2 13">Belongs to the GHMP kinase family. Homoserine kinase subfamily.</text>
</comment>
<comment type="function">
    <text evidence="12 13">Catalyzes the ATP-dependent phosphorylation of L-homoserine to L-homoserine phosphate.</text>
</comment>
<dbReference type="GO" id="GO:0009088">
    <property type="term" value="P:threonine biosynthetic process"/>
    <property type="evidence" value="ECO:0007669"/>
    <property type="project" value="UniProtKB-UniRule"/>
</dbReference>
<keyword evidence="9 13" id="KW-0418">Kinase</keyword>
<evidence type="ECO:0000256" key="7">
    <source>
        <dbReference type="ARBA" id="ARBA00022697"/>
    </source>
</evidence>
<reference evidence="16" key="1">
    <citation type="submission" date="2023-08" db="EMBL/GenBank/DDBJ databases">
        <title>Genomic characterization of piscicolin 126 produced by Carnobacterium maltaromaticum CM22 strain isolated from salmon (Salmo salar).</title>
        <authorList>
            <person name="Gonzalez-Gragera E."/>
            <person name="Garcia-Lopez J.D."/>
            <person name="Teso-Perez C."/>
            <person name="Gimenez-Hernandez I."/>
            <person name="Peralta-Sanchez J.M."/>
            <person name="Valdivia E."/>
            <person name="Montalban-Lopez M."/>
            <person name="Martin-Platero A.M."/>
            <person name="Banos A."/>
            <person name="Martinez-Bueno M."/>
        </authorList>
    </citation>
    <scope>NUCLEOTIDE SEQUENCE</scope>
    <source>
        <strain evidence="16">CM22</strain>
    </source>
</reference>
<evidence type="ECO:0000256" key="11">
    <source>
        <dbReference type="ARBA" id="ARBA00049375"/>
    </source>
</evidence>
<evidence type="ECO:0000256" key="3">
    <source>
        <dbReference type="ARBA" id="ARBA00012078"/>
    </source>
</evidence>
<keyword evidence="6 13" id="KW-0808">Transferase</keyword>
<accession>A0AAW9K879</accession>
<dbReference type="InterPro" id="IPR006204">
    <property type="entry name" value="GHMP_kinase_N_dom"/>
</dbReference>
<dbReference type="InterPro" id="IPR000870">
    <property type="entry name" value="Homoserine_kinase"/>
</dbReference>
<comment type="catalytic activity">
    <reaction evidence="11 13">
        <text>L-homoserine + ATP = O-phospho-L-homoserine + ADP + H(+)</text>
        <dbReference type="Rhea" id="RHEA:13985"/>
        <dbReference type="ChEBI" id="CHEBI:15378"/>
        <dbReference type="ChEBI" id="CHEBI:30616"/>
        <dbReference type="ChEBI" id="CHEBI:57476"/>
        <dbReference type="ChEBI" id="CHEBI:57590"/>
        <dbReference type="ChEBI" id="CHEBI:456216"/>
        <dbReference type="EC" id="2.7.1.39"/>
    </reaction>
</comment>
<organism evidence="16 17">
    <name type="scientific">Carnobacterium maltaromaticum</name>
    <name type="common">Carnobacterium piscicola</name>
    <dbReference type="NCBI Taxonomy" id="2751"/>
    <lineage>
        <taxon>Bacteria</taxon>
        <taxon>Bacillati</taxon>
        <taxon>Bacillota</taxon>
        <taxon>Bacilli</taxon>
        <taxon>Lactobacillales</taxon>
        <taxon>Carnobacteriaceae</taxon>
        <taxon>Carnobacterium</taxon>
    </lineage>
</organism>
<dbReference type="InterPro" id="IPR014721">
    <property type="entry name" value="Ribsml_uS5_D2-typ_fold_subgr"/>
</dbReference>
<dbReference type="NCBIfam" id="TIGR00191">
    <property type="entry name" value="thrB"/>
    <property type="match status" value="1"/>
</dbReference>
<dbReference type="PANTHER" id="PTHR20861">
    <property type="entry name" value="HOMOSERINE/4-DIPHOSPHOCYTIDYL-2-C-METHYL-D-ERYTHRITOL KINASE"/>
    <property type="match status" value="1"/>
</dbReference>
<evidence type="ECO:0000313" key="17">
    <source>
        <dbReference type="Proteomes" id="UP001290462"/>
    </source>
</evidence>
<dbReference type="InterPro" id="IPR036554">
    <property type="entry name" value="GHMP_kinase_C_sf"/>
</dbReference>
<dbReference type="InterPro" id="IPR013750">
    <property type="entry name" value="GHMP_kinase_C_dom"/>
</dbReference>
<evidence type="ECO:0000259" key="14">
    <source>
        <dbReference type="Pfam" id="PF00288"/>
    </source>
</evidence>
<dbReference type="Gene3D" id="3.30.230.10">
    <property type="match status" value="1"/>
</dbReference>
<comment type="pathway">
    <text evidence="1 13">Amino-acid biosynthesis; L-threonine biosynthesis; L-threonine from L-aspartate: step 4/5.</text>
</comment>
<comment type="subcellular location">
    <subcellularLocation>
        <location evidence="13">Cytoplasm</location>
    </subcellularLocation>
</comment>
<dbReference type="PANTHER" id="PTHR20861:SF1">
    <property type="entry name" value="HOMOSERINE KINASE"/>
    <property type="match status" value="1"/>
</dbReference>
<dbReference type="SUPFAM" id="SSF55060">
    <property type="entry name" value="GHMP Kinase, C-terminal domain"/>
    <property type="match status" value="1"/>
</dbReference>
<evidence type="ECO:0000256" key="10">
    <source>
        <dbReference type="ARBA" id="ARBA00022840"/>
    </source>
</evidence>
<evidence type="ECO:0000256" key="13">
    <source>
        <dbReference type="HAMAP-Rule" id="MF_00384"/>
    </source>
</evidence>
<feature type="domain" description="GHMP kinase C-terminal" evidence="15">
    <location>
        <begin position="193"/>
        <end position="258"/>
    </location>
</feature>
<dbReference type="Proteomes" id="UP001290462">
    <property type="component" value="Unassembled WGS sequence"/>
</dbReference>
<evidence type="ECO:0000256" key="6">
    <source>
        <dbReference type="ARBA" id="ARBA00022679"/>
    </source>
</evidence>
<evidence type="ECO:0000256" key="9">
    <source>
        <dbReference type="ARBA" id="ARBA00022777"/>
    </source>
</evidence>
<dbReference type="InterPro" id="IPR020568">
    <property type="entry name" value="Ribosomal_Su5_D2-typ_SF"/>
</dbReference>
<feature type="domain" description="GHMP kinase N-terminal" evidence="14">
    <location>
        <begin position="62"/>
        <end position="132"/>
    </location>
</feature>
<dbReference type="GO" id="GO:0005737">
    <property type="term" value="C:cytoplasm"/>
    <property type="evidence" value="ECO:0007669"/>
    <property type="project" value="UniProtKB-SubCell"/>
</dbReference>
<evidence type="ECO:0000256" key="4">
    <source>
        <dbReference type="ARBA" id="ARBA00017858"/>
    </source>
</evidence>
<dbReference type="InterPro" id="IPR006203">
    <property type="entry name" value="GHMP_knse_ATP-bd_CS"/>
</dbReference>
<keyword evidence="8 13" id="KW-0547">Nucleotide-binding</keyword>
<dbReference type="Gene3D" id="3.30.70.890">
    <property type="entry name" value="GHMP kinase, C-terminal domain"/>
    <property type="match status" value="1"/>
</dbReference>
<dbReference type="RefSeq" id="WP_322808791.1">
    <property type="nucleotide sequence ID" value="NZ_JAVBVO010000003.1"/>
</dbReference>
<evidence type="ECO:0000256" key="2">
    <source>
        <dbReference type="ARBA" id="ARBA00007370"/>
    </source>
</evidence>
<dbReference type="Pfam" id="PF00288">
    <property type="entry name" value="GHMP_kinases_N"/>
    <property type="match status" value="1"/>
</dbReference>
<dbReference type="SUPFAM" id="SSF54211">
    <property type="entry name" value="Ribosomal protein S5 domain 2-like"/>
    <property type="match status" value="1"/>
</dbReference>
<evidence type="ECO:0000256" key="1">
    <source>
        <dbReference type="ARBA" id="ARBA00005015"/>
    </source>
</evidence>
<evidence type="ECO:0000259" key="15">
    <source>
        <dbReference type="Pfam" id="PF08544"/>
    </source>
</evidence>
<evidence type="ECO:0000256" key="12">
    <source>
        <dbReference type="ARBA" id="ARBA00049954"/>
    </source>
</evidence>
<comment type="caution">
    <text evidence="16">The sequence shown here is derived from an EMBL/GenBank/DDBJ whole genome shotgun (WGS) entry which is preliminary data.</text>
</comment>
<keyword evidence="5 13" id="KW-0028">Amino-acid biosynthesis</keyword>
<dbReference type="EC" id="2.7.1.39" evidence="3 13"/>
<feature type="binding site" evidence="13">
    <location>
        <begin position="80"/>
        <end position="90"/>
    </location>
    <ligand>
        <name>ATP</name>
        <dbReference type="ChEBI" id="CHEBI:30616"/>
    </ligand>
</feature>
<evidence type="ECO:0000256" key="8">
    <source>
        <dbReference type="ARBA" id="ARBA00022741"/>
    </source>
</evidence>
<dbReference type="HAMAP" id="MF_00384">
    <property type="entry name" value="Homoser_kinase"/>
    <property type="match status" value="1"/>
</dbReference>
<dbReference type="GO" id="GO:0005524">
    <property type="term" value="F:ATP binding"/>
    <property type="evidence" value="ECO:0007669"/>
    <property type="project" value="UniProtKB-UniRule"/>
</dbReference>
<evidence type="ECO:0000256" key="5">
    <source>
        <dbReference type="ARBA" id="ARBA00022605"/>
    </source>
</evidence>
<dbReference type="AlphaFoldDB" id="A0AAW9K879"/>
<protein>
    <recommendedName>
        <fullName evidence="4 13">Homoserine kinase</fullName>
        <shortName evidence="13">HK</shortName>
        <shortName evidence="13">HSK</shortName>
        <ecNumber evidence="3 13">2.7.1.39</ecNumber>
    </recommendedName>
</protein>
<keyword evidence="10 13" id="KW-0067">ATP-binding</keyword>
<keyword evidence="7 13" id="KW-0791">Threonine biosynthesis</keyword>
<name>A0AAW9K879_CARML</name>